<feature type="transmembrane region" description="Helical" evidence="1">
    <location>
        <begin position="16"/>
        <end position="38"/>
    </location>
</feature>
<accession>A0A378ARD2</accession>
<dbReference type="EMBL" id="UGMA01000005">
    <property type="protein sequence ID" value="STV15319.1"/>
    <property type="molecule type" value="Genomic_DNA"/>
</dbReference>
<dbReference type="Proteomes" id="UP000254020">
    <property type="component" value="Unassembled WGS sequence"/>
</dbReference>
<keyword evidence="1" id="KW-1133">Transmembrane helix</keyword>
<sequence>MLTVDMAFRVNSYGDYAVANALGVVSLAICGALSWFYLRHSLQQKGGES</sequence>
<protein>
    <submittedName>
        <fullName evidence="2">Binding-protein-dependent transport system inner membrane protein</fullName>
    </submittedName>
</protein>
<dbReference type="AlphaFoldDB" id="A0A378ARD2"/>
<gene>
    <name evidence="2" type="ORF">NCTC9504_06110</name>
</gene>
<proteinExistence type="predicted"/>
<reference evidence="2 3" key="1">
    <citation type="submission" date="2018-06" db="EMBL/GenBank/DDBJ databases">
        <authorList>
            <consortium name="Pathogen Informatics"/>
            <person name="Doyle S."/>
        </authorList>
    </citation>
    <scope>NUCLEOTIDE SEQUENCE [LARGE SCALE GENOMIC DNA]</scope>
    <source>
        <strain evidence="2 3">NCTC9504</strain>
    </source>
</reference>
<evidence type="ECO:0000313" key="2">
    <source>
        <dbReference type="EMBL" id="STV15319.1"/>
    </source>
</evidence>
<evidence type="ECO:0000256" key="1">
    <source>
        <dbReference type="SAM" id="Phobius"/>
    </source>
</evidence>
<evidence type="ECO:0000313" key="3">
    <source>
        <dbReference type="Proteomes" id="UP000254020"/>
    </source>
</evidence>
<organism evidence="2 3">
    <name type="scientific">Klebsiella pneumoniae subsp. pneumoniae</name>
    <dbReference type="NCBI Taxonomy" id="72407"/>
    <lineage>
        <taxon>Bacteria</taxon>
        <taxon>Pseudomonadati</taxon>
        <taxon>Pseudomonadota</taxon>
        <taxon>Gammaproteobacteria</taxon>
        <taxon>Enterobacterales</taxon>
        <taxon>Enterobacteriaceae</taxon>
        <taxon>Klebsiella/Raoultella group</taxon>
        <taxon>Klebsiella</taxon>
        <taxon>Klebsiella pneumoniae complex</taxon>
    </lineage>
</organism>
<keyword evidence="1" id="KW-0472">Membrane</keyword>
<keyword evidence="1" id="KW-0812">Transmembrane</keyword>
<name>A0A378ARD2_KLEPN</name>